<comment type="catalytic activity">
    <reaction evidence="1">
        <text>Hydrolysis of terminal non-reducing alpha-L-arabinofuranoside residues in alpha-L-arabinosides.</text>
        <dbReference type="EC" id="3.2.1.55"/>
    </reaction>
</comment>
<keyword evidence="11" id="KW-1185">Reference proteome</keyword>
<dbReference type="GO" id="GO:0046373">
    <property type="term" value="P:L-arabinose metabolic process"/>
    <property type="evidence" value="ECO:0007669"/>
    <property type="project" value="InterPro"/>
</dbReference>
<organism evidence="10 11">
    <name type="scientific">Sphingobium boeckii</name>
    <dbReference type="NCBI Taxonomy" id="1082345"/>
    <lineage>
        <taxon>Bacteria</taxon>
        <taxon>Pseudomonadati</taxon>
        <taxon>Pseudomonadota</taxon>
        <taxon>Alphaproteobacteria</taxon>
        <taxon>Sphingomonadales</taxon>
        <taxon>Sphingomonadaceae</taxon>
        <taxon>Sphingobium</taxon>
    </lineage>
</organism>
<dbReference type="EC" id="3.2.1.55" evidence="4"/>
<gene>
    <name evidence="10" type="ORF">FHS49_001966</name>
</gene>
<keyword evidence="5 10" id="KW-0378">Hydrolase</keyword>
<evidence type="ECO:0000313" key="10">
    <source>
        <dbReference type="EMBL" id="MBB5685950.1"/>
    </source>
</evidence>
<dbReference type="SUPFAM" id="SSF51445">
    <property type="entry name" value="(Trans)glycosidases"/>
    <property type="match status" value="1"/>
</dbReference>
<dbReference type="GO" id="GO:0046556">
    <property type="term" value="F:alpha-L-arabinofuranosidase activity"/>
    <property type="evidence" value="ECO:0007669"/>
    <property type="project" value="UniProtKB-EC"/>
</dbReference>
<evidence type="ECO:0000256" key="8">
    <source>
        <dbReference type="SAM" id="SignalP"/>
    </source>
</evidence>
<feature type="domain" description="Alpha-L-arabinofuranosidase C-terminal" evidence="9">
    <location>
        <begin position="339"/>
        <end position="527"/>
    </location>
</feature>
<accession>A0A7W9AHZ4</accession>
<feature type="chain" id="PRO_5030577794" description="non-reducing end alpha-L-arabinofuranosidase" evidence="8">
    <location>
        <begin position="24"/>
        <end position="535"/>
    </location>
</feature>
<comment type="caution">
    <text evidence="10">The sequence shown here is derived from an EMBL/GenBank/DDBJ whole genome shotgun (WGS) entry which is preliminary data.</text>
</comment>
<evidence type="ECO:0000256" key="6">
    <source>
        <dbReference type="ARBA" id="ARBA00023277"/>
    </source>
</evidence>
<dbReference type="PANTHER" id="PTHR43576:SF2">
    <property type="entry name" value="INTRACELLULAR EXO-ALPHA-L-ARABINOFURANOSIDASE 2"/>
    <property type="match status" value="1"/>
</dbReference>
<dbReference type="SMART" id="SM00813">
    <property type="entry name" value="Alpha-L-AF_C"/>
    <property type="match status" value="1"/>
</dbReference>
<keyword evidence="6" id="KW-0119">Carbohydrate metabolism</keyword>
<evidence type="ECO:0000256" key="3">
    <source>
        <dbReference type="ARBA" id="ARBA00011165"/>
    </source>
</evidence>
<evidence type="ECO:0000259" key="9">
    <source>
        <dbReference type="SMART" id="SM00813"/>
    </source>
</evidence>
<dbReference type="EMBL" id="JACIJC010000003">
    <property type="protein sequence ID" value="MBB5685950.1"/>
    <property type="molecule type" value="Genomic_DNA"/>
</dbReference>
<name>A0A7W9AHZ4_9SPHN</name>
<dbReference type="InterPro" id="IPR055235">
    <property type="entry name" value="ASD1_cat"/>
</dbReference>
<dbReference type="PANTHER" id="PTHR43576">
    <property type="entry name" value="ALPHA-L-ARABINOFURANOSIDASE C-RELATED"/>
    <property type="match status" value="1"/>
</dbReference>
<dbReference type="InterPro" id="IPR010720">
    <property type="entry name" value="Alpha-L-AF_C"/>
</dbReference>
<reference evidence="10 11" key="1">
    <citation type="submission" date="2020-08" db="EMBL/GenBank/DDBJ databases">
        <title>Genomic Encyclopedia of Type Strains, Phase IV (KMG-IV): sequencing the most valuable type-strain genomes for metagenomic binning, comparative biology and taxonomic classification.</title>
        <authorList>
            <person name="Goeker M."/>
        </authorList>
    </citation>
    <scope>NUCLEOTIDE SEQUENCE [LARGE SCALE GENOMIC DNA]</scope>
    <source>
        <strain evidence="10 11">DSM 25079</strain>
    </source>
</reference>
<evidence type="ECO:0000256" key="1">
    <source>
        <dbReference type="ARBA" id="ARBA00001462"/>
    </source>
</evidence>
<comment type="subunit">
    <text evidence="3">Homohexamer; trimer of dimers.</text>
</comment>
<evidence type="ECO:0000256" key="7">
    <source>
        <dbReference type="ARBA" id="ARBA00023295"/>
    </source>
</evidence>
<keyword evidence="8" id="KW-0732">Signal</keyword>
<dbReference type="GO" id="GO:0000272">
    <property type="term" value="P:polysaccharide catabolic process"/>
    <property type="evidence" value="ECO:0007669"/>
    <property type="project" value="TreeGrafter"/>
</dbReference>
<dbReference type="InterPro" id="IPR013780">
    <property type="entry name" value="Glyco_hydro_b"/>
</dbReference>
<dbReference type="RefSeq" id="WP_246350555.1">
    <property type="nucleotide sequence ID" value="NZ_JACIJC010000003.1"/>
</dbReference>
<dbReference type="AlphaFoldDB" id="A0A7W9AHZ4"/>
<feature type="signal peptide" evidence="8">
    <location>
        <begin position="1"/>
        <end position="23"/>
    </location>
</feature>
<dbReference type="SUPFAM" id="SSF51011">
    <property type="entry name" value="Glycosyl hydrolase domain"/>
    <property type="match status" value="1"/>
</dbReference>
<evidence type="ECO:0000256" key="4">
    <source>
        <dbReference type="ARBA" id="ARBA00012670"/>
    </source>
</evidence>
<proteinExistence type="inferred from homology"/>
<protein>
    <recommendedName>
        <fullName evidence="4">non-reducing end alpha-L-arabinofuranosidase</fullName>
        <ecNumber evidence="4">3.2.1.55</ecNumber>
    </recommendedName>
</protein>
<sequence>MNLKNICMIFALAIPALPVPVAAQERAPVATVVIQPDKTSPVINRDIFGQFAEHLGEGIYGGVWVGKESKIPNVRGIRSDVVAALRAIKVPVVRWPGGCFADEYNWRNGIGPATKRVETVNGNWGNVIEPNSFGTHEFMDLLDQIGSEAYINVNLGTGTPREAADWLEYMTTDQPSALGKERAANGRKAPYRIKYLGIGNESWACGGNMSADHYVEELKQYSTFVRNLNPAQDPPHRYVRGPKQMQRIAVGPEDDKPEYTEAVMKAWQSTRPWRWGFEGLSLHHYTMGATPMSSPATGFDAQDYAVFVQQTFGMDTLIAQHAAIMDKYDPEKKVAMVVDEWGTWLGPMADTNPRFLKQQNSLRDAILASLNLNIFARHADRVRMANIAQMVNVLQAMILTDKEKMLLTPTYHIFKMYLPFQDAQLTPLTLETGTYRSGKIGVPQVDGVAAQKDGVVWLALTNIDPDQSVSVRTSIKGKAVRQAVGHVLTADKIDSINTFDRPAAVAPQPFSAKAEGDTLSLTLPARSVTVVRLDP</sequence>
<dbReference type="Proteomes" id="UP000549617">
    <property type="component" value="Unassembled WGS sequence"/>
</dbReference>
<keyword evidence="7 10" id="KW-0326">Glycosidase</keyword>
<dbReference type="Gene3D" id="2.60.40.1180">
    <property type="entry name" value="Golgi alpha-mannosidase II"/>
    <property type="match status" value="1"/>
</dbReference>
<evidence type="ECO:0000313" key="11">
    <source>
        <dbReference type="Proteomes" id="UP000549617"/>
    </source>
</evidence>
<comment type="similarity">
    <text evidence="2">Belongs to the glycosyl hydrolase 51 family.</text>
</comment>
<evidence type="ECO:0000256" key="2">
    <source>
        <dbReference type="ARBA" id="ARBA00007186"/>
    </source>
</evidence>
<evidence type="ECO:0000256" key="5">
    <source>
        <dbReference type="ARBA" id="ARBA00022801"/>
    </source>
</evidence>
<dbReference type="Pfam" id="PF22848">
    <property type="entry name" value="ASD1_dom"/>
    <property type="match status" value="1"/>
</dbReference>
<dbReference type="Pfam" id="PF06964">
    <property type="entry name" value="Alpha-L-AF_C"/>
    <property type="match status" value="1"/>
</dbReference>
<dbReference type="Gene3D" id="3.20.20.80">
    <property type="entry name" value="Glycosidases"/>
    <property type="match status" value="1"/>
</dbReference>
<dbReference type="InterPro" id="IPR017853">
    <property type="entry name" value="GH"/>
</dbReference>